<dbReference type="InterPro" id="IPR017937">
    <property type="entry name" value="Thioredoxin_CS"/>
</dbReference>
<dbReference type="OrthoDB" id="6399635at2"/>
<dbReference type="STRING" id="402734.SAMN05660918_2227"/>
<evidence type="ECO:0000256" key="2">
    <source>
        <dbReference type="ARBA" id="ARBA00022748"/>
    </source>
</evidence>
<dbReference type="PROSITE" id="PS51257">
    <property type="entry name" value="PROKAR_LIPOPROTEIN"/>
    <property type="match status" value="1"/>
</dbReference>
<protein>
    <submittedName>
        <fullName evidence="6">Thiol-disulfide isomerase or thioredoxin</fullName>
    </submittedName>
</protein>
<proteinExistence type="predicted"/>
<gene>
    <name evidence="6" type="ORF">SAMN05660918_2227</name>
</gene>
<dbReference type="PANTHER" id="PTHR42852">
    <property type="entry name" value="THIOL:DISULFIDE INTERCHANGE PROTEIN DSBE"/>
    <property type="match status" value="1"/>
</dbReference>
<dbReference type="PROSITE" id="PS00194">
    <property type="entry name" value="THIOREDOXIN_1"/>
    <property type="match status" value="1"/>
</dbReference>
<evidence type="ECO:0000259" key="5">
    <source>
        <dbReference type="PROSITE" id="PS51352"/>
    </source>
</evidence>
<keyword evidence="3" id="KW-1015">Disulfide bond</keyword>
<dbReference type="InterPro" id="IPR013766">
    <property type="entry name" value="Thioredoxin_domain"/>
</dbReference>
<sequence>MKTNTLIIFLLLLFSSCNKKSSQIIIEGNIPNLPDGKLYLSKDNYINKIDSIDTENGIFNFNYKTDSDEPIYMAIHHIDKNGVFRAISFPTKAKYNNGSYNSQFFLSDSIIIINGKLIDNSPIGILNDSKTKFVNSPEIKAGYQTNALFHTDGDLFDNINKNTYSKVLLKIKKYSNSFHLLYSINEYRNSFTPIQVDNLLNSFNGKITNSDTFLKLRDYNKKRLENKEIVSPILTNQKGEKENVLDKKFDKHLVVFWASWCGPCRQEIPALKNIYKKHKNEVDFVSVSTDENERLWQKALEKEMMPWKQFILSEKSKEYEKNEIFFQLSKSIPYTLLIDKDMKVIKSHVGLMTENGMEEFIKVN</sequence>
<dbReference type="InterPro" id="IPR036249">
    <property type="entry name" value="Thioredoxin-like_sf"/>
</dbReference>
<dbReference type="CDD" id="cd02966">
    <property type="entry name" value="TlpA_like_family"/>
    <property type="match status" value="1"/>
</dbReference>
<dbReference type="GO" id="GO:0016491">
    <property type="term" value="F:oxidoreductase activity"/>
    <property type="evidence" value="ECO:0007669"/>
    <property type="project" value="InterPro"/>
</dbReference>
<dbReference type="AlphaFoldDB" id="A0A1H6VTU2"/>
<dbReference type="GO" id="GO:0017004">
    <property type="term" value="P:cytochrome complex assembly"/>
    <property type="evidence" value="ECO:0007669"/>
    <property type="project" value="UniProtKB-KW"/>
</dbReference>
<dbReference type="PANTHER" id="PTHR42852:SF6">
    <property type="entry name" value="THIOL:DISULFIDE INTERCHANGE PROTEIN DSBE"/>
    <property type="match status" value="1"/>
</dbReference>
<keyword evidence="6" id="KW-0413">Isomerase</keyword>
<dbReference type="GO" id="GO:0016853">
    <property type="term" value="F:isomerase activity"/>
    <property type="evidence" value="ECO:0007669"/>
    <property type="project" value="UniProtKB-KW"/>
</dbReference>
<evidence type="ECO:0000256" key="4">
    <source>
        <dbReference type="ARBA" id="ARBA00023284"/>
    </source>
</evidence>
<name>A0A1H6VTU2_9FLAO</name>
<evidence type="ECO:0000313" key="7">
    <source>
        <dbReference type="Proteomes" id="UP000199702"/>
    </source>
</evidence>
<dbReference type="InterPro" id="IPR025380">
    <property type="entry name" value="DUF4369"/>
</dbReference>
<accession>A0A1H6VTU2</accession>
<keyword evidence="2" id="KW-0201">Cytochrome c-type biogenesis</keyword>
<dbReference type="InterPro" id="IPR050553">
    <property type="entry name" value="Thioredoxin_ResA/DsbE_sf"/>
</dbReference>
<dbReference type="GO" id="GO:0030313">
    <property type="term" value="C:cell envelope"/>
    <property type="evidence" value="ECO:0007669"/>
    <property type="project" value="UniProtKB-SubCell"/>
</dbReference>
<dbReference type="RefSeq" id="WP_091313168.1">
    <property type="nucleotide sequence ID" value="NZ_CBCSJU010000006.1"/>
</dbReference>
<comment type="subcellular location">
    <subcellularLocation>
        <location evidence="1">Cell envelope</location>
    </subcellularLocation>
</comment>
<evidence type="ECO:0000313" key="6">
    <source>
        <dbReference type="EMBL" id="SEJ03602.1"/>
    </source>
</evidence>
<dbReference type="EMBL" id="FNYA01000005">
    <property type="protein sequence ID" value="SEJ03602.1"/>
    <property type="molecule type" value="Genomic_DNA"/>
</dbReference>
<evidence type="ECO:0000256" key="1">
    <source>
        <dbReference type="ARBA" id="ARBA00004196"/>
    </source>
</evidence>
<dbReference type="Pfam" id="PF08534">
    <property type="entry name" value="Redoxin"/>
    <property type="match status" value="1"/>
</dbReference>
<dbReference type="InterPro" id="IPR013740">
    <property type="entry name" value="Redoxin"/>
</dbReference>
<dbReference type="Gene3D" id="3.40.30.10">
    <property type="entry name" value="Glutaredoxin"/>
    <property type="match status" value="1"/>
</dbReference>
<dbReference type="Pfam" id="PF14289">
    <property type="entry name" value="DUF4369"/>
    <property type="match status" value="1"/>
</dbReference>
<dbReference type="Proteomes" id="UP000199702">
    <property type="component" value="Unassembled WGS sequence"/>
</dbReference>
<dbReference type="PROSITE" id="PS51352">
    <property type="entry name" value="THIOREDOXIN_2"/>
    <property type="match status" value="1"/>
</dbReference>
<keyword evidence="7" id="KW-1185">Reference proteome</keyword>
<reference evidence="7" key="1">
    <citation type="submission" date="2016-10" db="EMBL/GenBank/DDBJ databases">
        <authorList>
            <person name="Varghese N."/>
            <person name="Submissions S."/>
        </authorList>
    </citation>
    <scope>NUCLEOTIDE SEQUENCE [LARGE SCALE GENOMIC DNA]</scope>
    <source>
        <strain evidence="7">DSM 17934</strain>
    </source>
</reference>
<dbReference type="SUPFAM" id="SSF52833">
    <property type="entry name" value="Thioredoxin-like"/>
    <property type="match status" value="1"/>
</dbReference>
<keyword evidence="4" id="KW-0676">Redox-active center</keyword>
<evidence type="ECO:0000256" key="3">
    <source>
        <dbReference type="ARBA" id="ARBA00023157"/>
    </source>
</evidence>
<organism evidence="6 7">
    <name type="scientific">Flavobacterium terrigena</name>
    <dbReference type="NCBI Taxonomy" id="402734"/>
    <lineage>
        <taxon>Bacteria</taxon>
        <taxon>Pseudomonadati</taxon>
        <taxon>Bacteroidota</taxon>
        <taxon>Flavobacteriia</taxon>
        <taxon>Flavobacteriales</taxon>
        <taxon>Flavobacteriaceae</taxon>
        <taxon>Flavobacterium</taxon>
    </lineage>
</organism>
<feature type="domain" description="Thioredoxin" evidence="5">
    <location>
        <begin position="223"/>
        <end position="364"/>
    </location>
</feature>